<dbReference type="InterPro" id="IPR002931">
    <property type="entry name" value="Transglutaminase-like"/>
</dbReference>
<sequence>MLLTLFHDSHYRYADPAWGVAQALRLWPAPSGSQTVKSWRVDVNGKPLRSTSVDGLGNPVASHAIDGPVTELQVTVRGQVQTHDRSGVHGDDAGGLPPMFFLHPTPLTAPSPGICSLADAVGGQGSTLERLHRLVQAVRDKVDYVPDTTHVGTVAAEAFEAGQGVCQDHAHVLITAARHLGVPARYISGYLCPMEQESAAASHAWAELFIEGLGWVGFDPANRVSPDEHYVRVACGRDYHDAAPMRGVHRGGGEETLDVDVRITQGTQGAQ</sequence>
<dbReference type="Gene3D" id="3.10.620.30">
    <property type="match status" value="1"/>
</dbReference>
<dbReference type="AlphaFoldDB" id="A0A087MLG7"/>
<dbReference type="SMART" id="SM00460">
    <property type="entry name" value="TGc"/>
    <property type="match status" value="1"/>
</dbReference>
<comment type="caution">
    <text evidence="2">The sequence shown here is derived from an EMBL/GenBank/DDBJ whole genome shotgun (WGS) entry which is preliminary data.</text>
</comment>
<dbReference type="Proteomes" id="UP000029085">
    <property type="component" value="Unassembled WGS sequence"/>
</dbReference>
<protein>
    <recommendedName>
        <fullName evidence="1">Transglutaminase-like domain-containing protein</fullName>
    </recommendedName>
</protein>
<proteinExistence type="predicted"/>
<feature type="domain" description="Transglutaminase-like" evidence="1">
    <location>
        <begin position="158"/>
        <end position="222"/>
    </location>
</feature>
<dbReference type="Pfam" id="PF01841">
    <property type="entry name" value="Transglut_core"/>
    <property type="match status" value="1"/>
</dbReference>
<dbReference type="InterPro" id="IPR013589">
    <property type="entry name" value="Bac_transglu_N"/>
</dbReference>
<keyword evidence="3" id="KW-1185">Reference proteome</keyword>
<dbReference type="OrthoDB" id="9804872at2"/>
<accession>A0A087MLG7</accession>
<evidence type="ECO:0000259" key="1">
    <source>
        <dbReference type="SMART" id="SM00460"/>
    </source>
</evidence>
<reference evidence="2 3" key="2">
    <citation type="journal article" date="2015" name="Stand. Genomic Sci.">
        <title>High quality draft genomic sequence of Arenimonas donghaensis DSM 18148(T).</title>
        <authorList>
            <person name="Chen F."/>
            <person name="Wang H."/>
            <person name="Cao Y."/>
            <person name="Li X."/>
            <person name="Wang G."/>
        </authorList>
    </citation>
    <scope>NUCLEOTIDE SEQUENCE [LARGE SCALE GENOMIC DNA]</scope>
    <source>
        <strain evidence="2 3">HO3-R19</strain>
    </source>
</reference>
<dbReference type="EMBL" id="AVCJ01000001">
    <property type="protein sequence ID" value="KFL37720.1"/>
    <property type="molecule type" value="Genomic_DNA"/>
</dbReference>
<dbReference type="SUPFAM" id="SSF54001">
    <property type="entry name" value="Cysteine proteinases"/>
    <property type="match status" value="1"/>
</dbReference>
<reference evidence="3" key="1">
    <citation type="submission" date="2013-08" db="EMBL/GenBank/DDBJ databases">
        <title>Genome sequencing of Arenimonas donghaensis.</title>
        <authorList>
            <person name="Chen F."/>
            <person name="Wang G."/>
        </authorList>
    </citation>
    <scope>NUCLEOTIDE SEQUENCE [LARGE SCALE GENOMIC DNA]</scope>
    <source>
        <strain evidence="3">HO3-R19</strain>
    </source>
</reference>
<evidence type="ECO:0000313" key="2">
    <source>
        <dbReference type="EMBL" id="KFL37720.1"/>
    </source>
</evidence>
<evidence type="ECO:0000313" key="3">
    <source>
        <dbReference type="Proteomes" id="UP000029085"/>
    </source>
</evidence>
<organism evidence="2 3">
    <name type="scientific">Arenimonas donghaensis DSM 18148 = HO3-R19</name>
    <dbReference type="NCBI Taxonomy" id="1121014"/>
    <lineage>
        <taxon>Bacteria</taxon>
        <taxon>Pseudomonadati</taxon>
        <taxon>Pseudomonadota</taxon>
        <taxon>Gammaproteobacteria</taxon>
        <taxon>Lysobacterales</taxon>
        <taxon>Lysobacteraceae</taxon>
        <taxon>Arenimonas</taxon>
    </lineage>
</organism>
<dbReference type="Pfam" id="PF08379">
    <property type="entry name" value="Bact_transglu_N"/>
    <property type="match status" value="1"/>
</dbReference>
<dbReference type="PANTHER" id="PTHR33490">
    <property type="entry name" value="BLR5614 PROTEIN-RELATED"/>
    <property type="match status" value="1"/>
</dbReference>
<dbReference type="PATRIC" id="fig|1121014.3.peg.132"/>
<name>A0A087MLG7_9GAMM</name>
<dbReference type="PANTHER" id="PTHR33490:SF6">
    <property type="entry name" value="SLL1049 PROTEIN"/>
    <property type="match status" value="1"/>
</dbReference>
<dbReference type="STRING" id="1121014.N788_00695"/>
<dbReference type="InterPro" id="IPR038765">
    <property type="entry name" value="Papain-like_cys_pep_sf"/>
</dbReference>
<dbReference type="RefSeq" id="WP_034219982.1">
    <property type="nucleotide sequence ID" value="NZ_AVCJ01000001.1"/>
</dbReference>
<gene>
    <name evidence="2" type="ORF">N788_00695</name>
</gene>